<dbReference type="NCBIfam" id="NF011345">
    <property type="entry name" value="PRK14762.1"/>
    <property type="match status" value="1"/>
</dbReference>
<reference evidence="6 7" key="1">
    <citation type="submission" date="2020-06" db="EMBL/GenBank/DDBJ databases">
        <title>REHAB project genomes.</title>
        <authorList>
            <person name="Shaw L.P."/>
        </authorList>
    </citation>
    <scope>NUCLEOTIDE SEQUENCE [LARGE SCALE GENOMIC DNA]</scope>
    <source>
        <strain evidence="2 8">RHBSTW-00604</strain>
        <strain evidence="5 7">RHBSTW-00777</strain>
        <strain evidence="4 6">RHBSTW-00814</strain>
    </source>
</reference>
<dbReference type="EMBL" id="JAHCRT010000001">
    <property type="protein sequence ID" value="MDQ9292135.1"/>
    <property type="molecule type" value="Genomic_DNA"/>
</dbReference>
<feature type="transmembrane region" description="Helical" evidence="1">
    <location>
        <begin position="24"/>
        <end position="44"/>
    </location>
</feature>
<evidence type="ECO:0000313" key="5">
    <source>
        <dbReference type="EMBL" id="QLX30934.1"/>
    </source>
</evidence>
<dbReference type="AlphaFoldDB" id="A0A7H9KDA7"/>
<evidence type="ECO:0000256" key="1">
    <source>
        <dbReference type="SAM" id="Phobius"/>
    </source>
</evidence>
<gene>
    <name evidence="4" type="primary">yohP</name>
    <name evidence="2" type="ORF">HV245_01665</name>
    <name evidence="5" type="ORF">HV276_15060</name>
    <name evidence="4" type="ORF">HV284_23750</name>
    <name evidence="3" type="ORF">KJE03_01335</name>
</gene>
<evidence type="ECO:0000313" key="8">
    <source>
        <dbReference type="Proteomes" id="UP000518474"/>
    </source>
</evidence>
<keyword evidence="1" id="KW-0812">Transmembrane</keyword>
<dbReference type="Proteomes" id="UP001235723">
    <property type="component" value="Unassembled WGS sequence"/>
</dbReference>
<reference evidence="3 9" key="2">
    <citation type="submission" date="2021-05" db="EMBL/GenBank/DDBJ databases">
        <title>Genome sequence of E. marmotae isolates.</title>
        <authorList>
            <person name="Binsker U."/>
            <person name="Hammerl J.A."/>
        </authorList>
    </citation>
    <scope>NUCLEOTIDE SEQUENCE [LARGE SCALE GENOMIC DNA]</scope>
    <source>
        <strain evidence="3 9">21-MO00586</strain>
    </source>
</reference>
<proteinExistence type="predicted"/>
<evidence type="ECO:0000313" key="6">
    <source>
        <dbReference type="Proteomes" id="UP000512115"/>
    </source>
</evidence>
<evidence type="ECO:0000313" key="7">
    <source>
        <dbReference type="Proteomes" id="UP000512146"/>
    </source>
</evidence>
<dbReference type="EMBL" id="CP056159">
    <property type="protein sequence ID" value="QLV03855.1"/>
    <property type="molecule type" value="Genomic_DNA"/>
</dbReference>
<accession>A0A7H9KDA7</accession>
<dbReference type="Pfam" id="PF25659">
    <property type="entry name" value="YohP"/>
    <property type="match status" value="1"/>
</dbReference>
<keyword evidence="1" id="KW-0472">Membrane</keyword>
<evidence type="ECO:0000313" key="9">
    <source>
        <dbReference type="Proteomes" id="UP001235723"/>
    </source>
</evidence>
<protein>
    <submittedName>
        <fullName evidence="4">Protein YohP</fullName>
    </submittedName>
</protein>
<evidence type="ECO:0000313" key="3">
    <source>
        <dbReference type="EMBL" id="MDQ9292135.1"/>
    </source>
</evidence>
<dbReference type="InterPro" id="IPR057715">
    <property type="entry name" value="YohP-like"/>
</dbReference>
<sequence length="48" mass="5355">MAAKGFVFSYTYLALTNKGTPMKIILWAVLIIFLIGLLVVTGVFKMIF</sequence>
<keyword evidence="1" id="KW-1133">Transmembrane helix</keyword>
<dbReference type="Proteomes" id="UP000518474">
    <property type="component" value="Unassembled WGS sequence"/>
</dbReference>
<dbReference type="EMBL" id="CP056165">
    <property type="protein sequence ID" value="QLX30934.1"/>
    <property type="molecule type" value="Genomic_DNA"/>
</dbReference>
<evidence type="ECO:0000313" key="2">
    <source>
        <dbReference type="EMBL" id="MBA7896910.1"/>
    </source>
</evidence>
<organism evidence="4 6">
    <name type="scientific">Escherichia marmotae</name>
    <dbReference type="NCBI Taxonomy" id="1499973"/>
    <lineage>
        <taxon>Bacteria</taxon>
        <taxon>Pseudomonadati</taxon>
        <taxon>Pseudomonadota</taxon>
        <taxon>Gammaproteobacteria</taxon>
        <taxon>Enterobacterales</taxon>
        <taxon>Enterobacteriaceae</taxon>
        <taxon>Escherichia</taxon>
    </lineage>
</organism>
<keyword evidence="9" id="KW-1185">Reference proteome</keyword>
<dbReference type="EMBL" id="JABXPT010000001">
    <property type="protein sequence ID" value="MBA7896910.1"/>
    <property type="molecule type" value="Genomic_DNA"/>
</dbReference>
<evidence type="ECO:0000313" key="4">
    <source>
        <dbReference type="EMBL" id="QLV03855.1"/>
    </source>
</evidence>
<dbReference type="RefSeq" id="WP_098729121.1">
    <property type="nucleotide sequence ID" value="NZ_CACSXJ020000021.1"/>
</dbReference>
<dbReference type="Proteomes" id="UP000512115">
    <property type="component" value="Chromosome"/>
</dbReference>
<name>A0A7H9KDA7_9ESCH</name>
<dbReference type="Proteomes" id="UP000512146">
    <property type="component" value="Chromosome"/>
</dbReference>